<dbReference type="SUPFAM" id="SSF54928">
    <property type="entry name" value="RNA-binding domain, RBD"/>
    <property type="match status" value="2"/>
</dbReference>
<dbReference type="AlphaFoldDB" id="B9T1G1"/>
<dbReference type="Proteomes" id="UP000008311">
    <property type="component" value="Unassembled WGS sequence"/>
</dbReference>
<dbReference type="SMART" id="SM00360">
    <property type="entry name" value="RRM"/>
    <property type="match status" value="1"/>
</dbReference>
<dbReference type="GO" id="GO:0003723">
    <property type="term" value="F:RNA binding"/>
    <property type="evidence" value="ECO:0007669"/>
    <property type="project" value="UniProtKB-UniRule"/>
</dbReference>
<dbReference type="InterPro" id="IPR035979">
    <property type="entry name" value="RBD_domain_sf"/>
</dbReference>
<sequence>MGFGFIEFDAVETATNVCTDLQGIVLDGHALILQLCHAKKDEQVRKNVEKDKSSTKLLVRNVAFEATEKDLRQLFSPFGQIKRLRLPVKFGNHRGFAFVEYVTKQEAQNALQALSSTHLYGRHLVLERAKEGESLEELRARTAAHFSDELSGMHNPAKVSKKRKNMAVLDEGTMKFQRIAS</sequence>
<dbReference type="Pfam" id="PF00076">
    <property type="entry name" value="RRM_1"/>
    <property type="match status" value="1"/>
</dbReference>
<keyword evidence="5" id="KW-1185">Reference proteome</keyword>
<keyword evidence="1 2" id="KW-0694">RNA-binding</keyword>
<dbReference type="PANTHER" id="PTHR10352">
    <property type="entry name" value="EUKARYOTIC TRANSLATION INITIATION FACTOR 3 SUBUNIT G"/>
    <property type="match status" value="1"/>
</dbReference>
<evidence type="ECO:0000259" key="3">
    <source>
        <dbReference type="PROSITE" id="PS50102"/>
    </source>
</evidence>
<dbReference type="STRING" id="3988.B9T1G1"/>
<organism evidence="4 5">
    <name type="scientific">Ricinus communis</name>
    <name type="common">Castor bean</name>
    <dbReference type="NCBI Taxonomy" id="3988"/>
    <lineage>
        <taxon>Eukaryota</taxon>
        <taxon>Viridiplantae</taxon>
        <taxon>Streptophyta</taxon>
        <taxon>Embryophyta</taxon>
        <taxon>Tracheophyta</taxon>
        <taxon>Spermatophyta</taxon>
        <taxon>Magnoliopsida</taxon>
        <taxon>eudicotyledons</taxon>
        <taxon>Gunneridae</taxon>
        <taxon>Pentapetalae</taxon>
        <taxon>rosids</taxon>
        <taxon>fabids</taxon>
        <taxon>Malpighiales</taxon>
        <taxon>Euphorbiaceae</taxon>
        <taxon>Acalyphoideae</taxon>
        <taxon>Acalypheae</taxon>
        <taxon>Ricinus</taxon>
    </lineage>
</organism>
<evidence type="ECO:0000256" key="1">
    <source>
        <dbReference type="ARBA" id="ARBA00022884"/>
    </source>
</evidence>
<dbReference type="EMBL" id="EQ974339">
    <property type="protein sequence ID" value="EEF30303.1"/>
    <property type="molecule type" value="Genomic_DNA"/>
</dbReference>
<protein>
    <submittedName>
        <fullName evidence="4">RNA binding motif protein, putative</fullName>
    </submittedName>
</protein>
<reference evidence="5" key="1">
    <citation type="journal article" date="2010" name="Nat. Biotechnol.">
        <title>Draft genome sequence of the oilseed species Ricinus communis.</title>
        <authorList>
            <person name="Chan A.P."/>
            <person name="Crabtree J."/>
            <person name="Zhao Q."/>
            <person name="Lorenzi H."/>
            <person name="Orvis J."/>
            <person name="Puiu D."/>
            <person name="Melake-Berhan A."/>
            <person name="Jones K.M."/>
            <person name="Redman J."/>
            <person name="Chen G."/>
            <person name="Cahoon E.B."/>
            <person name="Gedil M."/>
            <person name="Stanke M."/>
            <person name="Haas B.J."/>
            <person name="Wortman J.R."/>
            <person name="Fraser-Liggett C.M."/>
            <person name="Ravel J."/>
            <person name="Rabinowicz P.D."/>
        </authorList>
    </citation>
    <scope>NUCLEOTIDE SEQUENCE [LARGE SCALE GENOMIC DNA]</scope>
    <source>
        <strain evidence="5">cv. Hale</strain>
    </source>
</reference>
<accession>B9T1G1</accession>
<evidence type="ECO:0000256" key="2">
    <source>
        <dbReference type="PROSITE-ProRule" id="PRU00176"/>
    </source>
</evidence>
<evidence type="ECO:0000313" key="5">
    <source>
        <dbReference type="Proteomes" id="UP000008311"/>
    </source>
</evidence>
<dbReference type="InterPro" id="IPR012677">
    <property type="entry name" value="Nucleotide-bd_a/b_plait_sf"/>
</dbReference>
<gene>
    <name evidence="4" type="ORF">RCOM_0133970</name>
</gene>
<dbReference type="CDD" id="cd12320">
    <property type="entry name" value="RRM6_RBM19_RRM5_MRD1"/>
    <property type="match status" value="1"/>
</dbReference>
<dbReference type="FunFam" id="3.30.70.330:FF:000484">
    <property type="entry name" value="Multiple RNA-binding domain-containing protein 1"/>
    <property type="match status" value="1"/>
</dbReference>
<name>B9T1G1_RICCO</name>
<proteinExistence type="predicted"/>
<dbReference type="PROSITE" id="PS50102">
    <property type="entry name" value="RRM"/>
    <property type="match status" value="1"/>
</dbReference>
<dbReference type="InterPro" id="IPR000504">
    <property type="entry name" value="RRM_dom"/>
</dbReference>
<dbReference type="eggNOG" id="KOG0110">
    <property type="taxonomic scope" value="Eukaryota"/>
</dbReference>
<evidence type="ECO:0000313" key="4">
    <source>
        <dbReference type="EMBL" id="EEF30303.1"/>
    </source>
</evidence>
<dbReference type="InParanoid" id="B9T1G1"/>
<feature type="domain" description="RRM" evidence="3">
    <location>
        <begin position="55"/>
        <end position="131"/>
    </location>
</feature>
<dbReference type="Gene3D" id="3.30.70.330">
    <property type="match status" value="2"/>
</dbReference>